<evidence type="ECO:0000313" key="2">
    <source>
        <dbReference type="Proteomes" id="UP000444401"/>
    </source>
</evidence>
<name>A0ABW9UXL6_9SPHN</name>
<dbReference type="RefSeq" id="WP_160732987.1">
    <property type="nucleotide sequence ID" value="NZ_WTYO01000002.1"/>
</dbReference>
<accession>A0ABW9UXL6</accession>
<keyword evidence="2" id="KW-1185">Reference proteome</keyword>
<gene>
    <name evidence="1" type="ORF">GRI72_05830</name>
</gene>
<sequence length="231" mass="24321">MAALRRALAPAERVAITHESPAVRPGSAGETVWAELLIDGLTFDLDGLAPGPGFPMDRPRHLFEAPPELVEKPGEALALGPGQHLAGGRATLPVVRAQLALGAELLRVFPGITALSWPPARCLMGRGFFLSLVDAWLAGGPFPALGLTAFRRALDGAVQSEGLAFFTGQELHFDPVAFPDPVEASRIGVRLVHEMVGLGRLTEPVGLAAPDGAALALRPSRNGRFVRVTRG</sequence>
<protein>
    <submittedName>
        <fullName evidence="1">Uncharacterized protein</fullName>
    </submittedName>
</protein>
<evidence type="ECO:0000313" key="1">
    <source>
        <dbReference type="EMBL" id="MXO68345.1"/>
    </source>
</evidence>
<comment type="caution">
    <text evidence="1">The sequence shown here is derived from an EMBL/GenBank/DDBJ whole genome shotgun (WGS) entry which is preliminary data.</text>
</comment>
<reference evidence="1 2" key="1">
    <citation type="submission" date="2019-12" db="EMBL/GenBank/DDBJ databases">
        <title>Genomic-based taxomic classification of the family Erythrobacteraceae.</title>
        <authorList>
            <person name="Xu L."/>
        </authorList>
    </citation>
    <scope>NUCLEOTIDE SEQUENCE [LARGE SCALE GENOMIC DNA]</scope>
    <source>
        <strain evidence="1 2">H32</strain>
    </source>
</reference>
<organism evidence="1 2">
    <name type="scientific">Pelagerythrobacter marinus</name>
    <dbReference type="NCBI Taxonomy" id="538382"/>
    <lineage>
        <taxon>Bacteria</taxon>
        <taxon>Pseudomonadati</taxon>
        <taxon>Pseudomonadota</taxon>
        <taxon>Alphaproteobacteria</taxon>
        <taxon>Sphingomonadales</taxon>
        <taxon>Erythrobacteraceae</taxon>
        <taxon>Pelagerythrobacter</taxon>
    </lineage>
</organism>
<dbReference type="Proteomes" id="UP000444401">
    <property type="component" value="Unassembled WGS sequence"/>
</dbReference>
<dbReference type="EMBL" id="WTYO01000002">
    <property type="protein sequence ID" value="MXO68345.1"/>
    <property type="molecule type" value="Genomic_DNA"/>
</dbReference>
<proteinExistence type="predicted"/>